<evidence type="ECO:0000256" key="1">
    <source>
        <dbReference type="SAM" id="Coils"/>
    </source>
</evidence>
<dbReference type="AlphaFoldDB" id="A0A086ZW62"/>
<feature type="coiled-coil region" evidence="1">
    <location>
        <begin position="287"/>
        <end position="344"/>
    </location>
</feature>
<dbReference type="EMBL" id="JGYN01000013">
    <property type="protein sequence ID" value="KFI50762.1"/>
    <property type="molecule type" value="Genomic_DNA"/>
</dbReference>
<evidence type="ECO:0000313" key="4">
    <source>
        <dbReference type="Proteomes" id="UP000029108"/>
    </source>
</evidence>
<dbReference type="CDD" id="cd01127">
    <property type="entry name" value="TrwB_TraG_TraD_VirD4"/>
    <property type="match status" value="1"/>
</dbReference>
<keyword evidence="4" id="KW-1185">Reference proteome</keyword>
<dbReference type="Proteomes" id="UP000029108">
    <property type="component" value="Unassembled WGS sequence"/>
</dbReference>
<dbReference type="SUPFAM" id="SSF52540">
    <property type="entry name" value="P-loop containing nucleoside triphosphate hydrolases"/>
    <property type="match status" value="1"/>
</dbReference>
<dbReference type="InterPro" id="IPR051162">
    <property type="entry name" value="T4SS_component"/>
</dbReference>
<dbReference type="OrthoDB" id="9804380at2"/>
<dbReference type="eggNOG" id="COG3451">
    <property type="taxonomic scope" value="Bacteria"/>
</dbReference>
<dbReference type="RefSeq" id="WP_033494423.1">
    <property type="nucleotide sequence ID" value="NZ_JDUU01000014.1"/>
</dbReference>
<dbReference type="Gene3D" id="1.10.8.730">
    <property type="match status" value="1"/>
</dbReference>
<feature type="domain" description="Helicase HerA central" evidence="2">
    <location>
        <begin position="450"/>
        <end position="521"/>
    </location>
</feature>
<comment type="caution">
    <text evidence="3">The sequence shown here is derived from an EMBL/GenBank/DDBJ whole genome shotgun (WGS) entry which is preliminary data.</text>
</comment>
<evidence type="ECO:0000313" key="3">
    <source>
        <dbReference type="EMBL" id="KFI50762.1"/>
    </source>
</evidence>
<dbReference type="STRING" id="1437608.GCA_000771645_00676"/>
<accession>A0A086ZW62</accession>
<protein>
    <recommendedName>
        <fullName evidence="2">Helicase HerA central domain-containing protein</fullName>
    </recommendedName>
</protein>
<reference evidence="3 4" key="1">
    <citation type="submission" date="2014-03" db="EMBL/GenBank/DDBJ databases">
        <title>Genomics of Bifidobacteria.</title>
        <authorList>
            <person name="Ventura M."/>
            <person name="Milani C."/>
            <person name="Lugli G.A."/>
        </authorList>
    </citation>
    <scope>NUCLEOTIDE SEQUENCE [LARGE SCALE GENOMIC DNA]</scope>
    <source>
        <strain evidence="3 4">DSM 23969</strain>
    </source>
</reference>
<proteinExistence type="predicted"/>
<evidence type="ECO:0000259" key="2">
    <source>
        <dbReference type="Pfam" id="PF01935"/>
    </source>
</evidence>
<name>A0A086ZW62_9BIFI</name>
<organism evidence="3 4">
    <name type="scientific">Bifidobacterium biavatii DSM 23969</name>
    <dbReference type="NCBI Taxonomy" id="1437608"/>
    <lineage>
        <taxon>Bacteria</taxon>
        <taxon>Bacillati</taxon>
        <taxon>Actinomycetota</taxon>
        <taxon>Actinomycetes</taxon>
        <taxon>Bifidobacteriales</taxon>
        <taxon>Bifidobacteriaceae</taxon>
        <taxon>Bifidobacterium</taxon>
    </lineage>
</organism>
<gene>
    <name evidence="3" type="ORF">BBIA_1555</name>
</gene>
<dbReference type="PANTHER" id="PTHR30121:SF6">
    <property type="entry name" value="SLR6007 PROTEIN"/>
    <property type="match status" value="1"/>
</dbReference>
<dbReference type="InterPro" id="IPR002789">
    <property type="entry name" value="HerA_central"/>
</dbReference>
<dbReference type="NCBIfam" id="NF045971">
    <property type="entry name" value="conju_CD1110"/>
    <property type="match status" value="1"/>
</dbReference>
<keyword evidence="1" id="KW-0175">Coiled coil</keyword>
<dbReference type="InterPro" id="IPR027417">
    <property type="entry name" value="P-loop_NTPase"/>
</dbReference>
<dbReference type="Gene3D" id="3.40.50.300">
    <property type="entry name" value="P-loop containing nucleotide triphosphate hydrolases"/>
    <property type="match status" value="1"/>
</dbReference>
<dbReference type="PANTHER" id="PTHR30121">
    <property type="entry name" value="UNCHARACTERIZED PROTEIN YJGR-RELATED"/>
    <property type="match status" value="1"/>
</dbReference>
<dbReference type="Pfam" id="PF01935">
    <property type="entry name" value="DUF87"/>
    <property type="match status" value="1"/>
</dbReference>
<sequence>MARRKPADRQGRRIRRRRERGYRTAKELIGYEAMLSNGIAYLGDDRWSVTVRMSDINYETATRERQAQLINAWAEFLNTFDGSTRLQVTCVTRTLDAHDVMSMVGMRLDGGPFDALRAESNRIMLAKLGERSRNAVTDKYLTITITEEDPERAQATLNRLVKTSESQLSTLDGCKITPLGRGERLRLLALLLRPGEPFRYDDKLVESGRATSKDFVTPWCVDATDARVLRLSNAAGDTLRSTLWIRDFPPIMSDRLIAELTGLKTEGTVSIHLAPYDRSVGAELVDRKIAEMDMQRLEERRRNMRRHIPADELPADLRDSLEEAHNLRDEMRRSNERLVEALAAVTVSAPTRPLLDQRVKDVLAACRKLSCTAETLACMQLDGLNASLPLGVNPLPMRRTLTTSSAAIMMPFTNQEIMDEQGVFYGVNARSGNALMVDRTRTTINANGFVLGTTGSGKSQAAKAEMTALFLSRPDDDLIIVDPEHEYAPLCEALHGARVIVSAGSADRINPMDITLDATLDGDPIRTKANAVISMIGALIGGSDGLNAAERSIVDRCTLGLYREYRNNPSLPQPTLADLHRRLVASSEPEARGLALSLESYTLGSLSGFAGQTTVDTSNRFTVFDVAALEGELKTFGMMVVLDHLWNQVARNRKADRRTWIYVDEFHRMFSNRYASEQFLDMFKRARKWGLGMTGVTQNIEELLASKEARFMLANSAFLLLMNQTPTDAAKLADMWHLSPELKERLGGARPGEGLLKAGEAFIPFDGRIPTDSTLYRLFTTKFGET</sequence>